<dbReference type="Gene3D" id="1.10.10.60">
    <property type="entry name" value="Homeodomain-like"/>
    <property type="match status" value="2"/>
</dbReference>
<comment type="caution">
    <text evidence="5">The sequence shown here is derived from an EMBL/GenBank/DDBJ whole genome shotgun (WGS) entry which is preliminary data.</text>
</comment>
<evidence type="ECO:0000259" key="4">
    <source>
        <dbReference type="PROSITE" id="PS01124"/>
    </source>
</evidence>
<dbReference type="Pfam" id="PF02311">
    <property type="entry name" value="AraC_binding"/>
    <property type="match status" value="1"/>
</dbReference>
<dbReference type="SUPFAM" id="SSF46689">
    <property type="entry name" value="Homeodomain-like"/>
    <property type="match status" value="2"/>
</dbReference>
<keyword evidence="3" id="KW-0804">Transcription</keyword>
<gene>
    <name evidence="5" type="ORF">LQ567_20070</name>
</gene>
<dbReference type="InterPro" id="IPR009057">
    <property type="entry name" value="Homeodomain-like_sf"/>
</dbReference>
<organism evidence="5 6">
    <name type="scientific">Niabella pedocola</name>
    <dbReference type="NCBI Taxonomy" id="1752077"/>
    <lineage>
        <taxon>Bacteria</taxon>
        <taxon>Pseudomonadati</taxon>
        <taxon>Bacteroidota</taxon>
        <taxon>Chitinophagia</taxon>
        <taxon>Chitinophagales</taxon>
        <taxon>Chitinophagaceae</taxon>
        <taxon>Niabella</taxon>
    </lineage>
</organism>
<dbReference type="InterPro" id="IPR037923">
    <property type="entry name" value="HTH-like"/>
</dbReference>
<proteinExistence type="predicted"/>
<keyword evidence="1" id="KW-0805">Transcription regulation</keyword>
<dbReference type="PROSITE" id="PS01124">
    <property type="entry name" value="HTH_ARAC_FAMILY_2"/>
    <property type="match status" value="1"/>
</dbReference>
<dbReference type="PROSITE" id="PS00041">
    <property type="entry name" value="HTH_ARAC_FAMILY_1"/>
    <property type="match status" value="1"/>
</dbReference>
<evidence type="ECO:0000256" key="1">
    <source>
        <dbReference type="ARBA" id="ARBA00023015"/>
    </source>
</evidence>
<dbReference type="SUPFAM" id="SSF51215">
    <property type="entry name" value="Regulatory protein AraC"/>
    <property type="match status" value="1"/>
</dbReference>
<dbReference type="EMBL" id="JAJNEC010000006">
    <property type="protein sequence ID" value="MCD2425093.1"/>
    <property type="molecule type" value="Genomic_DNA"/>
</dbReference>
<feature type="domain" description="HTH araC/xylS-type" evidence="4">
    <location>
        <begin position="198"/>
        <end position="296"/>
    </location>
</feature>
<keyword evidence="2" id="KW-0238">DNA-binding</keyword>
<dbReference type="Pfam" id="PF12833">
    <property type="entry name" value="HTH_18"/>
    <property type="match status" value="1"/>
</dbReference>
<accession>A0ABS8PXM0</accession>
<evidence type="ECO:0000313" key="6">
    <source>
        <dbReference type="Proteomes" id="UP001199816"/>
    </source>
</evidence>
<dbReference type="InterPro" id="IPR018060">
    <property type="entry name" value="HTH_AraC"/>
</dbReference>
<name>A0ABS8PXM0_9BACT</name>
<dbReference type="Gene3D" id="2.60.120.280">
    <property type="entry name" value="Regulatory protein AraC"/>
    <property type="match status" value="1"/>
</dbReference>
<dbReference type="InterPro" id="IPR003313">
    <property type="entry name" value="AraC-bd"/>
</dbReference>
<protein>
    <submittedName>
        <fullName evidence="5">AraC family transcriptional regulator</fullName>
    </submittedName>
</protein>
<evidence type="ECO:0000256" key="2">
    <source>
        <dbReference type="ARBA" id="ARBA00023125"/>
    </source>
</evidence>
<dbReference type="PANTHER" id="PTHR43280">
    <property type="entry name" value="ARAC-FAMILY TRANSCRIPTIONAL REGULATOR"/>
    <property type="match status" value="1"/>
</dbReference>
<evidence type="ECO:0000256" key="3">
    <source>
        <dbReference type="ARBA" id="ARBA00023163"/>
    </source>
</evidence>
<dbReference type="InterPro" id="IPR018062">
    <property type="entry name" value="HTH_AraC-typ_CS"/>
</dbReference>
<evidence type="ECO:0000313" key="5">
    <source>
        <dbReference type="EMBL" id="MCD2425093.1"/>
    </source>
</evidence>
<dbReference type="SMART" id="SM00342">
    <property type="entry name" value="HTH_ARAC"/>
    <property type="match status" value="1"/>
</dbReference>
<dbReference type="RefSeq" id="WP_231007509.1">
    <property type="nucleotide sequence ID" value="NZ_JAJNEC010000006.1"/>
</dbReference>
<dbReference type="PANTHER" id="PTHR43280:SF30">
    <property type="entry name" value="MMSAB OPERON REGULATORY PROTEIN"/>
    <property type="match status" value="1"/>
</dbReference>
<sequence>MLEEHVQPTKKKDGFNGQKSIVLPRNVLNLCRSKQLLSNLYLTDIGFYPNAQYHYRRREQGCAQHILIYCTEGQGWVSFDHITKVIRGGEYLIIPANKRHRYGADPNIPWSIYWAHFTGETSSEFVNLLTKDNENLIGPAADNEKRTALFGDIYSTLETGHSIPHLCYINMLFSSYLGTFCFPQFLSAPLHEERSKMDEVIAYMQEHIHSVCTLTELAALVHISPSHFSSLFKKKTGYPPLEYFNHLKIQRACQYLEFTDIPVKEICYKLGMTDPFYFSRVFSKYLGEAPVAFRKRKRFNQLS</sequence>
<keyword evidence="6" id="KW-1185">Reference proteome</keyword>
<reference evidence="5 6" key="1">
    <citation type="submission" date="2021-11" db="EMBL/GenBank/DDBJ databases">
        <title>Genomic of Niabella pedocola.</title>
        <authorList>
            <person name="Wu T."/>
        </authorList>
    </citation>
    <scope>NUCLEOTIDE SEQUENCE [LARGE SCALE GENOMIC DNA]</scope>
    <source>
        <strain evidence="5 6">JCM 31011</strain>
    </source>
</reference>
<dbReference type="Proteomes" id="UP001199816">
    <property type="component" value="Unassembled WGS sequence"/>
</dbReference>
<dbReference type="CDD" id="cd06986">
    <property type="entry name" value="cupin_MmsR-like_N"/>
    <property type="match status" value="1"/>
</dbReference>